<dbReference type="InterPro" id="IPR015168">
    <property type="entry name" value="SsuA/THI5"/>
</dbReference>
<dbReference type="EMBL" id="RAQU01000058">
    <property type="protein sequence ID" value="RKK04064.1"/>
    <property type="molecule type" value="Genomic_DNA"/>
</dbReference>
<dbReference type="Proteomes" id="UP000278036">
    <property type="component" value="Unassembled WGS sequence"/>
</dbReference>
<proteinExistence type="predicted"/>
<evidence type="ECO:0000259" key="2">
    <source>
        <dbReference type="Pfam" id="PF09084"/>
    </source>
</evidence>
<dbReference type="PANTHER" id="PTHR30024:SF48">
    <property type="entry name" value="ABC TRANSPORTER SUBSTRATE-BINDING PROTEIN"/>
    <property type="match status" value="1"/>
</dbReference>
<dbReference type="AlphaFoldDB" id="A0A3A9JK51"/>
<accession>A0A3A9JK51</accession>
<keyword evidence="5" id="KW-1185">Reference proteome</keyword>
<reference evidence="3 6" key="1">
    <citation type="submission" date="2018-09" db="EMBL/GenBank/DDBJ databases">
        <title>Roseomonas sp. nov., isolated from feces of Tibetan antelopes in the Qinghai-Tibet plateau, China.</title>
        <authorList>
            <person name="Tian Z."/>
        </authorList>
    </citation>
    <scope>NUCLEOTIDE SEQUENCE [LARGE SCALE GENOMIC DNA]</scope>
    <source>
        <strain evidence="4 5">Z23</strain>
        <strain evidence="3 6">Z24</strain>
    </source>
</reference>
<dbReference type="EMBL" id="RFLX01000013">
    <property type="protein sequence ID" value="RMI20240.1"/>
    <property type="molecule type" value="Genomic_DNA"/>
</dbReference>
<dbReference type="Proteomes" id="UP000274097">
    <property type="component" value="Unassembled WGS sequence"/>
</dbReference>
<dbReference type="PANTHER" id="PTHR30024">
    <property type="entry name" value="ALIPHATIC SULFONATES-BINDING PROTEIN-RELATED"/>
    <property type="match status" value="1"/>
</dbReference>
<organism evidence="3 6">
    <name type="scientific">Teichococcus wenyumeiae</name>
    <dbReference type="NCBI Taxonomy" id="2478470"/>
    <lineage>
        <taxon>Bacteria</taxon>
        <taxon>Pseudomonadati</taxon>
        <taxon>Pseudomonadota</taxon>
        <taxon>Alphaproteobacteria</taxon>
        <taxon>Acetobacterales</taxon>
        <taxon>Roseomonadaceae</taxon>
        <taxon>Roseomonas</taxon>
    </lineage>
</organism>
<comment type="caution">
    <text evidence="3">The sequence shown here is derived from an EMBL/GenBank/DDBJ whole genome shotgun (WGS) entry which is preliminary data.</text>
</comment>
<evidence type="ECO:0000313" key="4">
    <source>
        <dbReference type="EMBL" id="RMI20240.1"/>
    </source>
</evidence>
<evidence type="ECO:0000313" key="6">
    <source>
        <dbReference type="Proteomes" id="UP000278036"/>
    </source>
</evidence>
<dbReference type="SUPFAM" id="SSF53850">
    <property type="entry name" value="Periplasmic binding protein-like II"/>
    <property type="match status" value="1"/>
</dbReference>
<evidence type="ECO:0000256" key="1">
    <source>
        <dbReference type="SAM" id="MobiDB-lite"/>
    </source>
</evidence>
<dbReference type="Pfam" id="PF09084">
    <property type="entry name" value="NMT1"/>
    <property type="match status" value="1"/>
</dbReference>
<dbReference type="Gene3D" id="3.40.190.10">
    <property type="entry name" value="Periplasmic binding protein-like II"/>
    <property type="match status" value="2"/>
</dbReference>
<sequence>MSDGRWDANLRPCLSYRTPHSFCHQIMIRVEGVLPVQRRARVQDATSPCTALAKDSEERPSRSAGGRASLGIKKSQREDARLLPRRTLLALAGLACAAPRPGLADTGRSLRIGVLRFGTLAWELDTIARHGLAAAEGVRIETVALASNEAGRVALLAGSADVIVSDWLWVARQRAEDQPLQFAPFSSSIGSVMVPAGSAITDLAGLRGRRIGVSGGPLDKAWLLLVARARRDGIDLPAVVEPVYGAPPLLAEQLLRGRLDAALVFWNFAARLESEGARTLLAVERIEQDLGAEGPVAMLGYVFNQRWAEANRSALDGLLRASGRAKAILRDDDAEWQALRPQMQADSEAMFLRLRDHFRAGIPTRSVAAEEADARRLYAIMAELGGPRLVGPATALPAGSFYRPAGAPP</sequence>
<name>A0A3A9JK51_9PROT</name>
<dbReference type="InParanoid" id="A0A3A9JK51"/>
<gene>
    <name evidence="3" type="ORF">D6Z83_11420</name>
    <name evidence="4" type="ORF">EBE87_17345</name>
</gene>
<feature type="region of interest" description="Disordered" evidence="1">
    <location>
        <begin position="45"/>
        <end position="72"/>
    </location>
</feature>
<protein>
    <submittedName>
        <fullName evidence="3">ABC transporter substrate-binding protein</fullName>
    </submittedName>
</protein>
<evidence type="ECO:0000313" key="3">
    <source>
        <dbReference type="EMBL" id="RKK04064.1"/>
    </source>
</evidence>
<feature type="domain" description="SsuA/THI5-like" evidence="2">
    <location>
        <begin position="134"/>
        <end position="327"/>
    </location>
</feature>
<evidence type="ECO:0000313" key="5">
    <source>
        <dbReference type="Proteomes" id="UP000274097"/>
    </source>
</evidence>